<proteinExistence type="predicted"/>
<sequence>MQTFLTVSICVSRESGPIVMSDTNPTPHIELYVRSMLPDGAHERQEAVIDRLQTLDENDHIDGFNVIVWGKQIAPQSAAARTEEGKYILNRVAEFKQWALSNNVSLDSFYQDTTVDSEVAESAYDAMALPVMGLAEYDGSELVHVAPCTKNDVVHTIMDRLERLEAGQPPALDQERGGVSVV</sequence>
<dbReference type="Proteomes" id="UP000182573">
    <property type="component" value="Unassembled WGS sequence"/>
</dbReference>
<evidence type="ECO:0000313" key="1">
    <source>
        <dbReference type="EMBL" id="SDX02200.1"/>
    </source>
</evidence>
<dbReference type="InterPro" id="IPR046783">
    <property type="entry name" value="HTH_63"/>
</dbReference>
<dbReference type="EMBL" id="FNOF01000012">
    <property type="protein sequence ID" value="SDX02200.1"/>
    <property type="molecule type" value="Genomic_DNA"/>
</dbReference>
<gene>
    <name evidence="1" type="ORF">SAMN05443574_11225</name>
</gene>
<organism evidence="1 2">
    <name type="scientific">Haloarcula vallismortis</name>
    <name type="common">Halobacterium vallismortis</name>
    <dbReference type="NCBI Taxonomy" id="28442"/>
    <lineage>
        <taxon>Archaea</taxon>
        <taxon>Methanobacteriati</taxon>
        <taxon>Methanobacteriota</taxon>
        <taxon>Stenosarchaea group</taxon>
        <taxon>Halobacteria</taxon>
        <taxon>Halobacteriales</taxon>
        <taxon>Haloarculaceae</taxon>
        <taxon>Haloarcula</taxon>
    </lineage>
</organism>
<protein>
    <submittedName>
        <fullName evidence="1">Uncharacterized protein</fullName>
    </submittedName>
</protein>
<accession>A0A1H2YAZ9</accession>
<name>A0A1H2YAZ9_HALVA</name>
<dbReference type="AlphaFoldDB" id="A0A1H2YAZ9"/>
<evidence type="ECO:0000313" key="2">
    <source>
        <dbReference type="Proteomes" id="UP000182573"/>
    </source>
</evidence>
<dbReference type="Pfam" id="PF20575">
    <property type="entry name" value="HTH_63"/>
    <property type="match status" value="1"/>
</dbReference>
<reference evidence="1 2" key="1">
    <citation type="submission" date="2016-10" db="EMBL/GenBank/DDBJ databases">
        <authorList>
            <person name="de Groot N.N."/>
        </authorList>
    </citation>
    <scope>NUCLEOTIDE SEQUENCE [LARGE SCALE GENOMIC DNA]</scope>
    <source>
        <strain evidence="1 2">DSM 3756</strain>
    </source>
</reference>